<protein>
    <recommendedName>
        <fullName evidence="4">Accessory gland protein</fullName>
    </recommendedName>
</protein>
<accession>A0AAN9ZFC8</accession>
<evidence type="ECO:0008006" key="4">
    <source>
        <dbReference type="Google" id="ProtNLM"/>
    </source>
</evidence>
<sequence length="96" mass="9969">MCGRWTVLGALLAALTALVALGAAEGAATSTTGLCRALQTLVNAVDQLLADGILCPVLRNNAICQGINATIINLRRGLVDYSLCYIVGGRHSPLVY</sequence>
<evidence type="ECO:0000313" key="2">
    <source>
        <dbReference type="EMBL" id="KAK7871830.1"/>
    </source>
</evidence>
<dbReference type="AlphaFoldDB" id="A0AAN9ZFC8"/>
<organism evidence="2 3">
    <name type="scientific">Gryllus longicercus</name>
    <dbReference type="NCBI Taxonomy" id="2509291"/>
    <lineage>
        <taxon>Eukaryota</taxon>
        <taxon>Metazoa</taxon>
        <taxon>Ecdysozoa</taxon>
        <taxon>Arthropoda</taxon>
        <taxon>Hexapoda</taxon>
        <taxon>Insecta</taxon>
        <taxon>Pterygota</taxon>
        <taxon>Neoptera</taxon>
        <taxon>Polyneoptera</taxon>
        <taxon>Orthoptera</taxon>
        <taxon>Ensifera</taxon>
        <taxon>Gryllidea</taxon>
        <taxon>Grylloidea</taxon>
        <taxon>Gryllidae</taxon>
        <taxon>Gryllinae</taxon>
        <taxon>Gryllus</taxon>
    </lineage>
</organism>
<feature type="chain" id="PRO_5042827870" description="Accessory gland protein" evidence="1">
    <location>
        <begin position="27"/>
        <end position="96"/>
    </location>
</feature>
<name>A0AAN9ZFC8_9ORTH</name>
<dbReference type="Proteomes" id="UP001378592">
    <property type="component" value="Unassembled WGS sequence"/>
</dbReference>
<dbReference type="EMBL" id="JAZDUA010000033">
    <property type="protein sequence ID" value="KAK7871830.1"/>
    <property type="molecule type" value="Genomic_DNA"/>
</dbReference>
<evidence type="ECO:0000313" key="3">
    <source>
        <dbReference type="Proteomes" id="UP001378592"/>
    </source>
</evidence>
<feature type="signal peptide" evidence="1">
    <location>
        <begin position="1"/>
        <end position="26"/>
    </location>
</feature>
<proteinExistence type="predicted"/>
<evidence type="ECO:0000256" key="1">
    <source>
        <dbReference type="SAM" id="SignalP"/>
    </source>
</evidence>
<reference evidence="2 3" key="1">
    <citation type="submission" date="2024-03" db="EMBL/GenBank/DDBJ databases">
        <title>The genome assembly and annotation of the cricket Gryllus longicercus Weissman &amp; Gray.</title>
        <authorList>
            <person name="Szrajer S."/>
            <person name="Gray D."/>
            <person name="Ylla G."/>
        </authorList>
    </citation>
    <scope>NUCLEOTIDE SEQUENCE [LARGE SCALE GENOMIC DNA]</scope>
    <source>
        <strain evidence="2">DAG 2021-001</strain>
        <tissue evidence="2">Whole body minus gut</tissue>
    </source>
</reference>
<keyword evidence="1" id="KW-0732">Signal</keyword>
<comment type="caution">
    <text evidence="2">The sequence shown here is derived from an EMBL/GenBank/DDBJ whole genome shotgun (WGS) entry which is preliminary data.</text>
</comment>
<keyword evidence="3" id="KW-1185">Reference proteome</keyword>
<gene>
    <name evidence="2" type="ORF">R5R35_006429</name>
</gene>